<evidence type="ECO:0000313" key="2">
    <source>
        <dbReference type="EMBL" id="MBE1608282.1"/>
    </source>
</evidence>
<name>A0A927R9V6_9ACTN</name>
<feature type="compositionally biased region" description="Basic and acidic residues" evidence="1">
    <location>
        <begin position="1"/>
        <end position="13"/>
    </location>
</feature>
<dbReference type="EMBL" id="JADBEM010000001">
    <property type="protein sequence ID" value="MBE1608282.1"/>
    <property type="molecule type" value="Genomic_DNA"/>
</dbReference>
<evidence type="ECO:0000256" key="1">
    <source>
        <dbReference type="SAM" id="MobiDB-lite"/>
    </source>
</evidence>
<proteinExistence type="predicted"/>
<gene>
    <name evidence="2" type="ORF">HEB94_005130</name>
</gene>
<reference evidence="2" key="1">
    <citation type="submission" date="2020-10" db="EMBL/GenBank/DDBJ databases">
        <title>Sequencing the genomes of 1000 actinobacteria strains.</title>
        <authorList>
            <person name="Klenk H.-P."/>
        </authorList>
    </citation>
    <scope>NUCLEOTIDE SEQUENCE</scope>
    <source>
        <strain evidence="2">DSM 45354</strain>
    </source>
</reference>
<accession>A0A927R9V6</accession>
<feature type="region of interest" description="Disordered" evidence="1">
    <location>
        <begin position="1"/>
        <end position="46"/>
    </location>
</feature>
<dbReference type="AlphaFoldDB" id="A0A927R9V6"/>
<protein>
    <submittedName>
        <fullName evidence="2">Uncharacterized protein</fullName>
    </submittedName>
</protein>
<keyword evidence="3" id="KW-1185">Reference proteome</keyword>
<organism evidence="2 3">
    <name type="scientific">Actinopolymorpha pittospori</name>
    <dbReference type="NCBI Taxonomy" id="648752"/>
    <lineage>
        <taxon>Bacteria</taxon>
        <taxon>Bacillati</taxon>
        <taxon>Actinomycetota</taxon>
        <taxon>Actinomycetes</taxon>
        <taxon>Propionibacteriales</taxon>
        <taxon>Actinopolymorphaceae</taxon>
        <taxon>Actinopolymorpha</taxon>
    </lineage>
</organism>
<dbReference type="Proteomes" id="UP000638648">
    <property type="component" value="Unassembled WGS sequence"/>
</dbReference>
<comment type="caution">
    <text evidence="2">The sequence shown here is derived from an EMBL/GenBank/DDBJ whole genome shotgun (WGS) entry which is preliminary data.</text>
</comment>
<evidence type="ECO:0000313" key="3">
    <source>
        <dbReference type="Proteomes" id="UP000638648"/>
    </source>
</evidence>
<sequence>MEVRDESEGRVLVDRAGPGPPVRHGERRRQALHRNDGRVRQTRRAH</sequence>